<comment type="similarity">
    <text evidence="2">Belongs to the methyl-accepting chemotaxis (MCP) protein family.</text>
</comment>
<dbReference type="RefSeq" id="WP_207681303.1">
    <property type="nucleotide sequence ID" value="NZ_CP061800.1"/>
</dbReference>
<evidence type="ECO:0000313" key="6">
    <source>
        <dbReference type="EMBL" id="QTA85114.1"/>
    </source>
</evidence>
<dbReference type="PRINTS" id="PR00260">
    <property type="entry name" value="CHEMTRNSDUCR"/>
</dbReference>
<dbReference type="GO" id="GO:0005886">
    <property type="term" value="C:plasma membrane"/>
    <property type="evidence" value="ECO:0007669"/>
    <property type="project" value="TreeGrafter"/>
</dbReference>
<dbReference type="GO" id="GO:0004888">
    <property type="term" value="F:transmembrane signaling receptor activity"/>
    <property type="evidence" value="ECO:0007669"/>
    <property type="project" value="InterPro"/>
</dbReference>
<dbReference type="Pfam" id="PF00015">
    <property type="entry name" value="MCPsignal"/>
    <property type="match status" value="1"/>
</dbReference>
<dbReference type="AlphaFoldDB" id="A0A975BG41"/>
<evidence type="ECO:0000256" key="1">
    <source>
        <dbReference type="ARBA" id="ARBA00022500"/>
    </source>
</evidence>
<dbReference type="KEGG" id="dmm:dnm_011180"/>
<protein>
    <submittedName>
        <fullName evidence="6">Methyl-accepting chemotaxis receptor protein</fullName>
    </submittedName>
</protein>
<dbReference type="EMBL" id="CP061800">
    <property type="protein sequence ID" value="QTA85114.1"/>
    <property type="molecule type" value="Genomic_DNA"/>
</dbReference>
<keyword evidence="4" id="KW-0812">Transmembrane</keyword>
<sequence length="619" mass="67072">MKKFSITTRLISSLCLCLILTLGLIISYSTWRASILARERAEECIVSLARKQAHSLEHQIDIVLGELRKVAYTLSLIKNEHTEIDLDREQVTEILHNLSGELKETTGVFTCWEQSSFDNLDTGFANTMGHDNTGRFAPYLIRDEKDEITLLSLLTSPLYSAGGQAGIWYEAARSANKEQIFGPVHYIRQDKKVTVIILSVPVSTGGVFHGLVGASVNISFLQNDTEAGNKMLLGGAGRLTIINPEGVIVADSEDKALVTKPLELKSDEKIFQIMQSGYEQIILKSGCFNIFVPFNLGLSTDKWWVISRFPEDKVMADVRTTLWHQAGIGLIALLASCAVVSVIVRTIIRPLRHIISGLSDAALTVASASAQISATSGQLAEGTSEQAAAAEETSVSLNEMALTSKDTSELTRGSGQLMNDNIKKSVKTVMTLVDLTEKIALIEKDSGQIGQIIKLIDGIAFQTNLLSLNAAVEAARAGDAGSGFVIVADEVRNLSVRVAEAAKTTQNLLDTTLKRIAECAVSIKIMNSDFEGIVRSATIMGDKTSAITNATKELSRNIELINKAVAEMGKVIGQNAANAEEFASASEELNAQAEQLKYYATELFIIIRGAGNELAVFNR</sequence>
<dbReference type="GO" id="GO:0007165">
    <property type="term" value="P:signal transduction"/>
    <property type="evidence" value="ECO:0007669"/>
    <property type="project" value="UniProtKB-KW"/>
</dbReference>
<dbReference type="PROSITE" id="PS50111">
    <property type="entry name" value="CHEMOTAXIS_TRANSDUC_2"/>
    <property type="match status" value="1"/>
</dbReference>
<name>A0A975BG41_9BACT</name>
<proteinExistence type="inferred from homology"/>
<dbReference type="Gene3D" id="3.30.450.20">
    <property type="entry name" value="PAS domain"/>
    <property type="match status" value="1"/>
</dbReference>
<reference evidence="6" key="1">
    <citation type="journal article" date="2021" name="Microb. Physiol.">
        <title>Proteogenomic Insights into the Physiology of Marine, Sulfate-Reducing, Filamentous Desulfonema limicola and Desulfonema magnum.</title>
        <authorList>
            <person name="Schnaars V."/>
            <person name="Wohlbrand L."/>
            <person name="Scheve S."/>
            <person name="Hinrichs C."/>
            <person name="Reinhardt R."/>
            <person name="Rabus R."/>
        </authorList>
    </citation>
    <scope>NUCLEOTIDE SEQUENCE</scope>
    <source>
        <strain evidence="6">4be13</strain>
    </source>
</reference>
<dbReference type="GO" id="GO:0006935">
    <property type="term" value="P:chemotaxis"/>
    <property type="evidence" value="ECO:0007669"/>
    <property type="project" value="UniProtKB-KW"/>
</dbReference>
<feature type="transmembrane region" description="Helical" evidence="4">
    <location>
        <begin position="322"/>
        <end position="344"/>
    </location>
</feature>
<dbReference type="Proteomes" id="UP000663722">
    <property type="component" value="Chromosome"/>
</dbReference>
<dbReference type="InterPro" id="IPR051310">
    <property type="entry name" value="MCP_chemotaxis"/>
</dbReference>
<evidence type="ECO:0000256" key="2">
    <source>
        <dbReference type="ARBA" id="ARBA00029447"/>
    </source>
</evidence>
<dbReference type="SMART" id="SM00283">
    <property type="entry name" value="MA"/>
    <property type="match status" value="1"/>
</dbReference>
<dbReference type="PANTHER" id="PTHR43531:SF11">
    <property type="entry name" value="METHYL-ACCEPTING CHEMOTAXIS PROTEIN 3"/>
    <property type="match status" value="1"/>
</dbReference>
<keyword evidence="4" id="KW-1133">Transmembrane helix</keyword>
<keyword evidence="4" id="KW-0472">Membrane</keyword>
<dbReference type="Gene3D" id="1.10.287.950">
    <property type="entry name" value="Methyl-accepting chemotaxis protein"/>
    <property type="match status" value="1"/>
</dbReference>
<keyword evidence="1" id="KW-0145">Chemotaxis</keyword>
<dbReference type="SUPFAM" id="SSF58104">
    <property type="entry name" value="Methyl-accepting chemotaxis protein (MCP) signaling domain"/>
    <property type="match status" value="1"/>
</dbReference>
<accession>A0A975BG41</accession>
<evidence type="ECO:0000256" key="4">
    <source>
        <dbReference type="SAM" id="Phobius"/>
    </source>
</evidence>
<dbReference type="CDD" id="cd12913">
    <property type="entry name" value="PDC1_MCP_like"/>
    <property type="match status" value="1"/>
</dbReference>
<feature type="domain" description="Methyl-accepting transducer" evidence="5">
    <location>
        <begin position="361"/>
        <end position="590"/>
    </location>
</feature>
<keyword evidence="7" id="KW-1185">Reference proteome</keyword>
<dbReference type="PANTHER" id="PTHR43531">
    <property type="entry name" value="PROTEIN ICFG"/>
    <property type="match status" value="1"/>
</dbReference>
<keyword evidence="3" id="KW-0807">Transducer</keyword>
<organism evidence="6 7">
    <name type="scientific">Desulfonema magnum</name>
    <dbReference type="NCBI Taxonomy" id="45655"/>
    <lineage>
        <taxon>Bacteria</taxon>
        <taxon>Pseudomonadati</taxon>
        <taxon>Thermodesulfobacteriota</taxon>
        <taxon>Desulfobacteria</taxon>
        <taxon>Desulfobacterales</taxon>
        <taxon>Desulfococcaceae</taxon>
        <taxon>Desulfonema</taxon>
    </lineage>
</organism>
<evidence type="ECO:0000259" key="5">
    <source>
        <dbReference type="PROSITE" id="PS50111"/>
    </source>
</evidence>
<evidence type="ECO:0000313" key="7">
    <source>
        <dbReference type="Proteomes" id="UP000663722"/>
    </source>
</evidence>
<dbReference type="InterPro" id="IPR004089">
    <property type="entry name" value="MCPsignal_dom"/>
</dbReference>
<evidence type="ECO:0000256" key="3">
    <source>
        <dbReference type="PROSITE-ProRule" id="PRU00284"/>
    </source>
</evidence>
<dbReference type="InterPro" id="IPR004090">
    <property type="entry name" value="Chemotax_Me-accpt_rcpt"/>
</dbReference>
<gene>
    <name evidence="6" type="ORF">dnm_011180</name>
</gene>
<keyword evidence="6" id="KW-0675">Receptor</keyword>